<accession>A0A1E4T0X0</accession>
<organism evidence="1 2">
    <name type="scientific">[Candida] arabinofermentans NRRL YB-2248</name>
    <dbReference type="NCBI Taxonomy" id="983967"/>
    <lineage>
        <taxon>Eukaryota</taxon>
        <taxon>Fungi</taxon>
        <taxon>Dikarya</taxon>
        <taxon>Ascomycota</taxon>
        <taxon>Saccharomycotina</taxon>
        <taxon>Pichiomycetes</taxon>
        <taxon>Pichiales</taxon>
        <taxon>Pichiaceae</taxon>
        <taxon>Ogataea</taxon>
        <taxon>Ogataea/Candida clade</taxon>
    </lineage>
</organism>
<sequence length="94" mass="11163">MNESSLKMQLKKEKLDAVDDKQNKKTDLLYLNELKNIDKRLINVENTSRKVEEFFRSTNYSANTFVDSTPERKGFYQMLLPSFLPRVLVFRPEE</sequence>
<proteinExistence type="predicted"/>
<evidence type="ECO:0000313" key="1">
    <source>
        <dbReference type="EMBL" id="ODV85362.1"/>
    </source>
</evidence>
<reference evidence="2" key="1">
    <citation type="submission" date="2016-04" db="EMBL/GenBank/DDBJ databases">
        <title>Comparative genomics of biotechnologically important yeasts.</title>
        <authorList>
            <consortium name="DOE Joint Genome Institute"/>
            <person name="Riley R."/>
            <person name="Haridas S."/>
            <person name="Wolfe K.H."/>
            <person name="Lopes M.R."/>
            <person name="Hittinger C.T."/>
            <person name="Goker M."/>
            <person name="Salamov A."/>
            <person name="Wisecaver J."/>
            <person name="Long T.M."/>
            <person name="Aerts A.L."/>
            <person name="Barry K."/>
            <person name="Choi C."/>
            <person name="Clum A."/>
            <person name="Coughlan A.Y."/>
            <person name="Deshpande S."/>
            <person name="Douglass A.P."/>
            <person name="Hanson S.J."/>
            <person name="Klenk H.-P."/>
            <person name="Labutti K."/>
            <person name="Lapidus A."/>
            <person name="Lindquist E."/>
            <person name="Lipzen A."/>
            <person name="Meier-Kolthoff J.P."/>
            <person name="Ohm R.A."/>
            <person name="Otillar R.P."/>
            <person name="Pangilinan J."/>
            <person name="Peng Y."/>
            <person name="Rokas A."/>
            <person name="Rosa C.A."/>
            <person name="Scheuner C."/>
            <person name="Sibirny A.A."/>
            <person name="Slot J.C."/>
            <person name="Stielow J.B."/>
            <person name="Sun H."/>
            <person name="Kurtzman C.P."/>
            <person name="Blackwell M."/>
            <person name="Grigoriev I.V."/>
            <person name="Jeffries T.W."/>
        </authorList>
    </citation>
    <scope>NUCLEOTIDE SEQUENCE [LARGE SCALE GENOMIC DNA]</scope>
    <source>
        <strain evidence="2">NRRL YB-2248</strain>
    </source>
</reference>
<name>A0A1E4T0X0_9ASCO</name>
<keyword evidence="2" id="KW-1185">Reference proteome</keyword>
<gene>
    <name evidence="1" type="ORF">CANARDRAFT_175842</name>
</gene>
<evidence type="ECO:0000313" key="2">
    <source>
        <dbReference type="Proteomes" id="UP000094801"/>
    </source>
</evidence>
<dbReference type="Proteomes" id="UP000094801">
    <property type="component" value="Unassembled WGS sequence"/>
</dbReference>
<dbReference type="EMBL" id="KV453852">
    <property type="protein sequence ID" value="ODV85362.1"/>
    <property type="molecule type" value="Genomic_DNA"/>
</dbReference>
<dbReference type="AlphaFoldDB" id="A0A1E4T0X0"/>
<protein>
    <submittedName>
        <fullName evidence="1">Uncharacterized protein</fullName>
    </submittedName>
</protein>